<protein>
    <submittedName>
        <fullName evidence="2">Flagellar protein YvyF</fullName>
    </submittedName>
</protein>
<feature type="region of interest" description="Disordered" evidence="1">
    <location>
        <begin position="120"/>
        <end position="142"/>
    </location>
</feature>
<proteinExistence type="predicted"/>
<accession>A0A845DTY2</accession>
<dbReference type="RefSeq" id="WP_160838183.1">
    <property type="nucleotide sequence ID" value="NZ_WMET01000003.1"/>
</dbReference>
<keyword evidence="2" id="KW-0282">Flagellum</keyword>
<feature type="compositionally biased region" description="Basic and acidic residues" evidence="1">
    <location>
        <begin position="120"/>
        <end position="129"/>
    </location>
</feature>
<dbReference type="InterPro" id="IPR022258">
    <property type="entry name" value="Flagellar_operon_YvyF"/>
</dbReference>
<organism evidence="2 3">
    <name type="scientific">Halobacillus litoralis</name>
    <dbReference type="NCBI Taxonomy" id="45668"/>
    <lineage>
        <taxon>Bacteria</taxon>
        <taxon>Bacillati</taxon>
        <taxon>Bacillota</taxon>
        <taxon>Bacilli</taxon>
        <taxon>Bacillales</taxon>
        <taxon>Bacillaceae</taxon>
        <taxon>Halobacillus</taxon>
    </lineage>
</organism>
<name>A0A845DTY2_9BACI</name>
<feature type="compositionally biased region" description="Polar residues" evidence="1">
    <location>
        <begin position="133"/>
        <end position="142"/>
    </location>
</feature>
<dbReference type="NCBIfam" id="TIGR03826">
    <property type="entry name" value="YvyF"/>
    <property type="match status" value="1"/>
</dbReference>
<dbReference type="AlphaFoldDB" id="A0A845DTY2"/>
<comment type="caution">
    <text evidence="2">The sequence shown here is derived from an EMBL/GenBank/DDBJ whole genome shotgun (WGS) entry which is preliminary data.</text>
</comment>
<sequence length="142" mass="16216">MGELANCPRCHAVFMKGTAAICQTCVKKEEQDFQTVYGFLRKKSNRTASVNEMEAKTGVPEKQIRAFVKQKRLHPSQFPSLDYGCEKCGAPIQEGRICGACTEEFGQNLKQLERNQQFADRIKEQEKPKAKTYYSSEYDSFE</sequence>
<evidence type="ECO:0000313" key="2">
    <source>
        <dbReference type="EMBL" id="MYL20940.1"/>
    </source>
</evidence>
<dbReference type="Proteomes" id="UP000460949">
    <property type="component" value="Unassembled WGS sequence"/>
</dbReference>
<evidence type="ECO:0000256" key="1">
    <source>
        <dbReference type="SAM" id="MobiDB-lite"/>
    </source>
</evidence>
<keyword evidence="2" id="KW-0966">Cell projection</keyword>
<gene>
    <name evidence="2" type="ORF">GLW04_13635</name>
</gene>
<evidence type="ECO:0000313" key="3">
    <source>
        <dbReference type="Proteomes" id="UP000460949"/>
    </source>
</evidence>
<dbReference type="EMBL" id="WMET01000003">
    <property type="protein sequence ID" value="MYL20940.1"/>
    <property type="molecule type" value="Genomic_DNA"/>
</dbReference>
<keyword evidence="2" id="KW-0969">Cilium</keyword>
<reference evidence="2 3" key="1">
    <citation type="submission" date="2019-11" db="EMBL/GenBank/DDBJ databases">
        <title>Genome sequences of 17 halophilic strains isolated from different environments.</title>
        <authorList>
            <person name="Furrow R.E."/>
        </authorList>
    </citation>
    <scope>NUCLEOTIDE SEQUENCE [LARGE SCALE GENOMIC DNA]</scope>
    <source>
        <strain evidence="2 3">22511_23_Filter</strain>
    </source>
</reference>